<organism evidence="2 3">
    <name type="scientific">Candidatus Nomurabacteria bacterium GW2011_GWB1_37_5</name>
    <dbReference type="NCBI Taxonomy" id="1618742"/>
    <lineage>
        <taxon>Bacteria</taxon>
        <taxon>Candidatus Nomuraibacteriota</taxon>
    </lineage>
</organism>
<reference evidence="2 3" key="1">
    <citation type="journal article" date="2015" name="Nature">
        <title>rRNA introns, odd ribosomes, and small enigmatic genomes across a large radiation of phyla.</title>
        <authorList>
            <person name="Brown C.T."/>
            <person name="Hug L.A."/>
            <person name="Thomas B.C."/>
            <person name="Sharon I."/>
            <person name="Castelle C.J."/>
            <person name="Singh A."/>
            <person name="Wilkins M.J."/>
            <person name="Williams K.H."/>
            <person name="Banfield J.F."/>
        </authorList>
    </citation>
    <scope>NUCLEOTIDE SEQUENCE [LARGE SCALE GENOMIC DNA]</scope>
</reference>
<sequence length="139" mass="16056">MKLGGAPSIKTNKEEGPKTLEKMLPFLKDSNEGKEFTEEQTEQFIKARENIAKQIGYNIQRNDSSKYFNLSKGNFEIHIEHYMTSTTDRGFKNGRIKELTIADKKNPQQDIYGFYGTNLLVGTDQNAKKMFDEIVKYFN</sequence>
<name>A0A0G0HB34_9BACT</name>
<evidence type="ECO:0000256" key="1">
    <source>
        <dbReference type="SAM" id="MobiDB-lite"/>
    </source>
</evidence>
<proteinExistence type="predicted"/>
<accession>A0A0G0HB34</accession>
<protein>
    <submittedName>
        <fullName evidence="2">Uncharacterized protein</fullName>
    </submittedName>
</protein>
<evidence type="ECO:0000313" key="3">
    <source>
        <dbReference type="Proteomes" id="UP000033876"/>
    </source>
</evidence>
<dbReference type="EMBL" id="LBTF01000006">
    <property type="protein sequence ID" value="KKQ35730.1"/>
    <property type="molecule type" value="Genomic_DNA"/>
</dbReference>
<feature type="compositionally biased region" description="Basic and acidic residues" evidence="1">
    <location>
        <begin position="11"/>
        <end position="20"/>
    </location>
</feature>
<evidence type="ECO:0000313" key="2">
    <source>
        <dbReference type="EMBL" id="KKQ35730.1"/>
    </source>
</evidence>
<comment type="caution">
    <text evidence="2">The sequence shown here is derived from an EMBL/GenBank/DDBJ whole genome shotgun (WGS) entry which is preliminary data.</text>
</comment>
<feature type="region of interest" description="Disordered" evidence="1">
    <location>
        <begin position="1"/>
        <end position="20"/>
    </location>
</feature>
<dbReference type="Proteomes" id="UP000033876">
    <property type="component" value="Unassembled WGS sequence"/>
</dbReference>
<gene>
    <name evidence="2" type="ORF">US50_C0006G0003</name>
</gene>
<dbReference type="AlphaFoldDB" id="A0A0G0HB34"/>